<keyword evidence="2" id="KW-0812">Transmembrane</keyword>
<dbReference type="Proteomes" id="UP000033101">
    <property type="component" value="Chromosome"/>
</dbReference>
<dbReference type="PATRIC" id="fig|1434110.4.peg.3444"/>
<gene>
    <name evidence="3" type="ORF">MSHOH_2669</name>
</gene>
<dbReference type="InterPro" id="IPR013783">
    <property type="entry name" value="Ig-like_fold"/>
</dbReference>
<name>A0A0E3SFU8_9EURY</name>
<dbReference type="AlphaFoldDB" id="A0A0E3SFU8"/>
<dbReference type="EMBL" id="CP009516">
    <property type="protein sequence ID" value="AKB79152.1"/>
    <property type="molecule type" value="Genomic_DNA"/>
</dbReference>
<evidence type="ECO:0008006" key="5">
    <source>
        <dbReference type="Google" id="ProtNLM"/>
    </source>
</evidence>
<feature type="region of interest" description="Disordered" evidence="1">
    <location>
        <begin position="338"/>
        <end position="362"/>
    </location>
</feature>
<feature type="region of interest" description="Disordered" evidence="1">
    <location>
        <begin position="442"/>
        <end position="472"/>
    </location>
</feature>
<dbReference type="HOGENOM" id="CLU_053088_0_0_2"/>
<feature type="compositionally biased region" description="Basic and acidic residues" evidence="1">
    <location>
        <begin position="452"/>
        <end position="472"/>
    </location>
</feature>
<keyword evidence="4" id="KW-1185">Reference proteome</keyword>
<protein>
    <recommendedName>
        <fullName evidence="5">NPCBM-associated, NEW3 domain of alpha-galactosidase</fullName>
    </recommendedName>
</protein>
<dbReference type="PANTHER" id="PTHR35902">
    <property type="entry name" value="S-LAYER DOMAIN-LIKE PROTEIN-RELATED"/>
    <property type="match status" value="1"/>
</dbReference>
<dbReference type="Gene3D" id="2.60.40.10">
    <property type="entry name" value="Immunoglobulins"/>
    <property type="match status" value="1"/>
</dbReference>
<proteinExistence type="predicted"/>
<dbReference type="GeneID" id="24831975"/>
<dbReference type="STRING" id="1434110.MSHOH_2669"/>
<keyword evidence="2" id="KW-1133">Transmembrane helix</keyword>
<dbReference type="KEGG" id="mhor:MSHOH_2669"/>
<dbReference type="PANTHER" id="PTHR35902:SF3">
    <property type="entry name" value="NPCBM-ASSOCIATED, NEW3 DOMAIN OF ALPHA-GALACTOSIDASE"/>
    <property type="match status" value="1"/>
</dbReference>
<accession>A0A0E3SFU8</accession>
<dbReference type="OrthoDB" id="56770at2157"/>
<feature type="transmembrane region" description="Helical" evidence="2">
    <location>
        <begin position="414"/>
        <end position="433"/>
    </location>
</feature>
<evidence type="ECO:0000256" key="2">
    <source>
        <dbReference type="SAM" id="Phobius"/>
    </source>
</evidence>
<reference evidence="3 4" key="1">
    <citation type="submission" date="2014-07" db="EMBL/GenBank/DDBJ databases">
        <title>Methanogenic archaea and the global carbon cycle.</title>
        <authorList>
            <person name="Henriksen J.R."/>
            <person name="Luke J."/>
            <person name="Reinhart S."/>
            <person name="Benedict M.N."/>
            <person name="Youngblut N.D."/>
            <person name="Metcalf M.E."/>
            <person name="Whitaker R.J."/>
            <person name="Metcalf W.W."/>
        </authorList>
    </citation>
    <scope>NUCLEOTIDE SEQUENCE [LARGE SCALE GENOMIC DNA]</scope>
    <source>
        <strain evidence="3 4">HB-1</strain>
    </source>
</reference>
<evidence type="ECO:0000313" key="4">
    <source>
        <dbReference type="Proteomes" id="UP000033101"/>
    </source>
</evidence>
<dbReference type="RefSeq" id="WP_048140607.1">
    <property type="nucleotide sequence ID" value="NZ_CP009516.1"/>
</dbReference>
<organism evidence="3 4">
    <name type="scientific">Methanosarcina horonobensis HB-1 = JCM 15518</name>
    <dbReference type="NCBI Taxonomy" id="1434110"/>
    <lineage>
        <taxon>Archaea</taxon>
        <taxon>Methanobacteriati</taxon>
        <taxon>Methanobacteriota</taxon>
        <taxon>Stenosarchaea group</taxon>
        <taxon>Methanomicrobia</taxon>
        <taxon>Methanosarcinales</taxon>
        <taxon>Methanosarcinaceae</taxon>
        <taxon>Methanosarcina</taxon>
    </lineage>
</organism>
<sequence>MKKFSLLTILLVFSAFTCLGAGTALSASNGNINSASLDVNLTNQNPNTARPGEPVELTVSVQNVGTKDLKDITVTVKPEYPFTGISGQSLGKNISYLNARQDTKEGGVLKFKLMTDANASAGTYDVDIVTTYKSGSGSSSNTYTTTKTVTIDVRGKEYAQIVTIDKANIDIAKEETLEFIITNTGTSPLKNMVVSWKDSKGVILPVYSDNTKYIKYLDAGESVNVVYAVMADVNADPGLYTLDINLVLEDYESNEQTINTTAGVFVGGETDFDVSFSESDEGEISLSVANVGNNIAYSVKVSVPKQENYKVSGSSSTIVGNLEKGDYTIASFDVTSTQGALGTEGSEEESGTARAGAEGGNLTAASVEGNPLKVRIEYTDAKGERITVDKEVELEITGGAMPAQGQRPGNSGGISSSLLYIAVIVLAGGAFVYRKKIQERVQAKRLKKSGNKKPEGSKKPEEQKHVHEASKD</sequence>
<keyword evidence="2" id="KW-0472">Membrane</keyword>
<evidence type="ECO:0000313" key="3">
    <source>
        <dbReference type="EMBL" id="AKB79152.1"/>
    </source>
</evidence>
<evidence type="ECO:0000256" key="1">
    <source>
        <dbReference type="SAM" id="MobiDB-lite"/>
    </source>
</evidence>